<comment type="caution">
    <text evidence="10">The sequence shown here is derived from an EMBL/GenBank/DDBJ whole genome shotgun (WGS) entry which is preliminary data.</text>
</comment>
<dbReference type="Proteomes" id="UP000886653">
    <property type="component" value="Unassembled WGS sequence"/>
</dbReference>
<accession>A0A9P6NK90</accession>
<dbReference type="EC" id="1.1.99.2" evidence="7"/>
<evidence type="ECO:0000256" key="5">
    <source>
        <dbReference type="ARBA" id="ARBA00036066"/>
    </source>
</evidence>
<dbReference type="OrthoDB" id="498204at2759"/>
<dbReference type="InterPro" id="IPR036188">
    <property type="entry name" value="FAD/NAD-bd_sf"/>
</dbReference>
<comment type="cofactor">
    <cofactor evidence="1">
        <name>FAD</name>
        <dbReference type="ChEBI" id="CHEBI:57692"/>
    </cofactor>
</comment>
<evidence type="ECO:0000256" key="4">
    <source>
        <dbReference type="ARBA" id="ARBA00023002"/>
    </source>
</evidence>
<sequence>MSHLTLSTLRQRFVKTSPEVAIDHLVIGGGVVGLSITHYLTRHFPHKSTYLVERHNKVGQETSSRNSEVIHAGLYYPLNSLKTRLCLRGRHLLYDFCRNHSIPHQKVGKLIISKSLPEVEYLKSLYHKAQTINANPDLGRQVPTGDANGTSPILPIEFLNRSQALNLEPDLNHEIAACLLSPETGIVDSHALLTALESLIVESENGEMVLGTSVVRIDKAESKSGWIVQTNTASQHGVDEAHSVLAKCVINCAGLNAHNMYNQIIFDQSRQLRLSFCKGNYYAYASKRGVQSVRHLIYPTPSFRSDQKGFAGLGTHLTLDLNHKIKFGPDVEWLKTRTIANVRGSFRHGDQQTNQRTVEEEVQDFWEAHLAPNDSRMDAICASVRAYLPQVEPEHFTSDYSGIRPKLKGLDEEQNFINRAILGHDPLQSTDDTLEDFFINQSDHGFVNLLGIESPGLTSSLAIAEYVADLLRKDFWGLDSNRKGKLRDRRVSELGQLEAWE</sequence>
<keyword evidence="4" id="KW-0560">Oxidoreductase</keyword>
<dbReference type="Pfam" id="PF01266">
    <property type="entry name" value="DAO"/>
    <property type="match status" value="1"/>
</dbReference>
<dbReference type="Gene3D" id="3.30.9.10">
    <property type="entry name" value="D-Amino Acid Oxidase, subunit A, domain 2"/>
    <property type="match status" value="1"/>
</dbReference>
<evidence type="ECO:0000256" key="7">
    <source>
        <dbReference type="ARBA" id="ARBA00038878"/>
    </source>
</evidence>
<dbReference type="SUPFAM" id="SSF51905">
    <property type="entry name" value="FAD/NAD(P)-binding domain"/>
    <property type="match status" value="1"/>
</dbReference>
<evidence type="ECO:0000256" key="6">
    <source>
        <dbReference type="ARBA" id="ARBA00037941"/>
    </source>
</evidence>
<evidence type="ECO:0000256" key="1">
    <source>
        <dbReference type="ARBA" id="ARBA00001974"/>
    </source>
</evidence>
<organism evidence="10 11">
    <name type="scientific">Cronartium quercuum f. sp. fusiforme G11</name>
    <dbReference type="NCBI Taxonomy" id="708437"/>
    <lineage>
        <taxon>Eukaryota</taxon>
        <taxon>Fungi</taxon>
        <taxon>Dikarya</taxon>
        <taxon>Basidiomycota</taxon>
        <taxon>Pucciniomycotina</taxon>
        <taxon>Pucciniomycetes</taxon>
        <taxon>Pucciniales</taxon>
        <taxon>Coleosporiaceae</taxon>
        <taxon>Cronartium</taxon>
    </lineage>
</organism>
<evidence type="ECO:0000259" key="9">
    <source>
        <dbReference type="Pfam" id="PF01266"/>
    </source>
</evidence>
<dbReference type="AlphaFoldDB" id="A0A9P6NK90"/>
<gene>
    <name evidence="10" type="ORF">CROQUDRAFT_42746</name>
</gene>
<dbReference type="PANTHER" id="PTHR43104">
    <property type="entry name" value="L-2-HYDROXYGLUTARATE DEHYDROGENASE, MITOCHONDRIAL"/>
    <property type="match status" value="1"/>
</dbReference>
<evidence type="ECO:0000313" key="10">
    <source>
        <dbReference type="EMBL" id="KAG0147509.1"/>
    </source>
</evidence>
<dbReference type="Gene3D" id="3.50.50.60">
    <property type="entry name" value="FAD/NAD(P)-binding domain"/>
    <property type="match status" value="1"/>
</dbReference>
<evidence type="ECO:0000313" key="11">
    <source>
        <dbReference type="Proteomes" id="UP000886653"/>
    </source>
</evidence>
<dbReference type="EMBL" id="MU167247">
    <property type="protein sequence ID" value="KAG0147509.1"/>
    <property type="molecule type" value="Genomic_DNA"/>
</dbReference>
<comment type="similarity">
    <text evidence="6">Belongs to the L2HGDH family.</text>
</comment>
<feature type="domain" description="FAD dependent oxidoreductase" evidence="9">
    <location>
        <begin position="23"/>
        <end position="470"/>
    </location>
</feature>
<evidence type="ECO:0000256" key="2">
    <source>
        <dbReference type="ARBA" id="ARBA00022630"/>
    </source>
</evidence>
<dbReference type="InterPro" id="IPR006076">
    <property type="entry name" value="FAD-dep_OxRdtase"/>
</dbReference>
<reference evidence="10" key="1">
    <citation type="submission" date="2013-11" db="EMBL/GenBank/DDBJ databases">
        <title>Genome sequence of the fusiform rust pathogen reveals effectors for host alternation and coevolution with pine.</title>
        <authorList>
            <consortium name="DOE Joint Genome Institute"/>
            <person name="Smith K."/>
            <person name="Pendleton A."/>
            <person name="Kubisiak T."/>
            <person name="Anderson C."/>
            <person name="Salamov A."/>
            <person name="Aerts A."/>
            <person name="Riley R."/>
            <person name="Clum A."/>
            <person name="Lindquist E."/>
            <person name="Ence D."/>
            <person name="Campbell M."/>
            <person name="Kronenberg Z."/>
            <person name="Feau N."/>
            <person name="Dhillon B."/>
            <person name="Hamelin R."/>
            <person name="Burleigh J."/>
            <person name="Smith J."/>
            <person name="Yandell M."/>
            <person name="Nelson C."/>
            <person name="Grigoriev I."/>
            <person name="Davis J."/>
        </authorList>
    </citation>
    <scope>NUCLEOTIDE SEQUENCE</scope>
    <source>
        <strain evidence="10">G11</strain>
    </source>
</reference>
<evidence type="ECO:0000256" key="3">
    <source>
        <dbReference type="ARBA" id="ARBA00022827"/>
    </source>
</evidence>
<dbReference type="PANTHER" id="PTHR43104:SF4">
    <property type="entry name" value="L-2-HYDROXYGLUTARATE DEHYDROGENASE, MITOCHONDRIAL"/>
    <property type="match status" value="1"/>
</dbReference>
<evidence type="ECO:0000256" key="8">
    <source>
        <dbReference type="ARBA" id="ARBA00041137"/>
    </source>
</evidence>
<dbReference type="GO" id="GO:0047545">
    <property type="term" value="F:(S)-2-hydroxyglutarate dehydrogenase activity"/>
    <property type="evidence" value="ECO:0007669"/>
    <property type="project" value="UniProtKB-EC"/>
</dbReference>
<name>A0A9P6NK90_9BASI</name>
<keyword evidence="2" id="KW-0285">Flavoprotein</keyword>
<protein>
    <recommendedName>
        <fullName evidence="8">L-2-hydroxyglutarate dehydrogenase, mitochondrial</fullName>
        <ecNumber evidence="7">1.1.99.2</ecNumber>
    </recommendedName>
</protein>
<keyword evidence="11" id="KW-1185">Reference proteome</keyword>
<proteinExistence type="inferred from homology"/>
<comment type="catalytic activity">
    <reaction evidence="5">
        <text>(S)-2-hydroxyglutarate + A = 2-oxoglutarate + AH2</text>
        <dbReference type="Rhea" id="RHEA:21252"/>
        <dbReference type="ChEBI" id="CHEBI:13193"/>
        <dbReference type="ChEBI" id="CHEBI:16782"/>
        <dbReference type="ChEBI" id="CHEBI:16810"/>
        <dbReference type="ChEBI" id="CHEBI:17499"/>
        <dbReference type="EC" id="1.1.99.2"/>
    </reaction>
</comment>
<keyword evidence="3" id="KW-0274">FAD</keyword>